<evidence type="ECO:0000256" key="2">
    <source>
        <dbReference type="ARBA" id="ARBA00023026"/>
    </source>
</evidence>
<dbReference type="InterPro" id="IPR017850">
    <property type="entry name" value="Alkaline_phosphatase_core_sf"/>
</dbReference>
<feature type="transmembrane region" description="Helical" evidence="3">
    <location>
        <begin position="12"/>
        <end position="33"/>
    </location>
</feature>
<evidence type="ECO:0000313" key="5">
    <source>
        <dbReference type="Proteomes" id="UP000271573"/>
    </source>
</evidence>
<keyword evidence="5" id="KW-1185">Reference proteome</keyword>
<keyword evidence="3" id="KW-0472">Membrane</keyword>
<keyword evidence="3" id="KW-0812">Transmembrane</keyword>
<keyword evidence="3" id="KW-1133">Transmembrane helix</keyword>
<dbReference type="OrthoDB" id="345880at2"/>
<accession>A0A3G9IIQ4</accession>
<keyword evidence="1" id="KW-0378">Hydrolase</keyword>
<dbReference type="RefSeq" id="WP_125569581.1">
    <property type="nucleotide sequence ID" value="NZ_AP019307.1"/>
</dbReference>
<evidence type="ECO:0000256" key="1">
    <source>
        <dbReference type="ARBA" id="ARBA00022801"/>
    </source>
</evidence>
<dbReference type="EMBL" id="AP019307">
    <property type="protein sequence ID" value="BBH18246.1"/>
    <property type="molecule type" value="Genomic_DNA"/>
</dbReference>
<dbReference type="Pfam" id="PF04185">
    <property type="entry name" value="Phosphoesterase"/>
    <property type="match status" value="1"/>
</dbReference>
<dbReference type="PANTHER" id="PTHR31956">
    <property type="entry name" value="NON-SPECIFIC PHOSPHOLIPASE C4-RELATED"/>
    <property type="match status" value="1"/>
</dbReference>
<organism evidence="4 5">
    <name type="scientific">Nocardioides baekrokdamisoli</name>
    <dbReference type="NCBI Taxonomy" id="1804624"/>
    <lineage>
        <taxon>Bacteria</taxon>
        <taxon>Bacillati</taxon>
        <taxon>Actinomycetota</taxon>
        <taxon>Actinomycetes</taxon>
        <taxon>Propionibacteriales</taxon>
        <taxon>Nocardioidaceae</taxon>
        <taxon>Nocardioides</taxon>
    </lineage>
</organism>
<dbReference type="Gene3D" id="3.40.720.10">
    <property type="entry name" value="Alkaline Phosphatase, subunit A"/>
    <property type="match status" value="1"/>
</dbReference>
<proteinExistence type="predicted"/>
<reference evidence="4 5" key="1">
    <citation type="submission" date="2018-11" db="EMBL/GenBank/DDBJ databases">
        <title>Complete genome sequence of Nocardioides baekrokdamisoli strain KCTC 39748.</title>
        <authorList>
            <person name="Kang S.W."/>
            <person name="Lee K.C."/>
            <person name="Kim K.K."/>
            <person name="Kim J.S."/>
            <person name="Kim D.S."/>
            <person name="Ko S.H."/>
            <person name="Yang S.H."/>
            <person name="Shin Y.K."/>
            <person name="Lee J.S."/>
        </authorList>
    </citation>
    <scope>NUCLEOTIDE SEQUENCE [LARGE SCALE GENOMIC DNA]</scope>
    <source>
        <strain evidence="4 5">KCTC 39748</strain>
    </source>
</reference>
<dbReference type="KEGG" id="nbe:Back2_25330"/>
<dbReference type="Proteomes" id="UP000271573">
    <property type="component" value="Chromosome"/>
</dbReference>
<name>A0A3G9IIQ4_9ACTN</name>
<protein>
    <recommendedName>
        <fullName evidence="6">Phosphoesterase</fullName>
    </recommendedName>
</protein>
<dbReference type="GO" id="GO:0009395">
    <property type="term" value="P:phospholipid catabolic process"/>
    <property type="evidence" value="ECO:0007669"/>
    <property type="project" value="TreeGrafter"/>
</dbReference>
<dbReference type="PANTHER" id="PTHR31956:SF8">
    <property type="entry name" value="ACID PHOSPHATASE PHOA (AFU_ORTHOLOGUE AFUA_1G03570)"/>
    <property type="match status" value="1"/>
</dbReference>
<evidence type="ECO:0000313" key="4">
    <source>
        <dbReference type="EMBL" id="BBH18246.1"/>
    </source>
</evidence>
<dbReference type="AlphaFoldDB" id="A0A3G9IIQ4"/>
<keyword evidence="2" id="KW-0843">Virulence</keyword>
<gene>
    <name evidence="4" type="ORF">Back2_25330</name>
</gene>
<evidence type="ECO:0000256" key="3">
    <source>
        <dbReference type="SAM" id="Phobius"/>
    </source>
</evidence>
<dbReference type="GO" id="GO:0016788">
    <property type="term" value="F:hydrolase activity, acting on ester bonds"/>
    <property type="evidence" value="ECO:0007669"/>
    <property type="project" value="InterPro"/>
</dbReference>
<sequence length="520" mass="55290">MTALTFGRKAGFRRIVASLTFVAVAFVGGAIVLHNHDAAVQHDTLDAVTNSKIAAYVPPAKHVFVINIENKGFTNTWGDGVDGNGYGIGAGNGGDPYLATTLRSKGALLTSYYGTAHNSEPNYIAQLSGQGPNPEMQGDCQTYSNFVSAGTAAMHQLRGTGCIFPKGTASLAMQLQNSRHTWKGYEEDMATPCQHPTVGGVDNTQKATATSEYATRHNPFMYFHDIIDNPTNCAAHVVPLTQLSKDLSTYGSTPEYSLITPDLCNDGHDAPCANGQPGGLKSIDAWMKVWVPRIMASPAFKTDGVLVITADEADYPGSDNDITGQTACCGETAVNTPKAGITNDGGGLIGALVISKWTKPGSWSSTPYNHYALLASLEDIFRLGYAGYASDPNLDHFGLDVYNSGWDQATPSPTPTPTPVVTKQRTYIGLTYSHEVLPVGQVTRETFAVHPASMVTGTLKVSIIGPGVNILKYINLTHAMGGVVSFNVKPTGRGSIAVKAQYYGDSACTPSSISRYFNVR</sequence>
<evidence type="ECO:0008006" key="6">
    <source>
        <dbReference type="Google" id="ProtNLM"/>
    </source>
</evidence>
<dbReference type="InterPro" id="IPR007312">
    <property type="entry name" value="Phosphoesterase"/>
</dbReference>